<evidence type="ECO:0000313" key="2">
    <source>
        <dbReference type="EMBL" id="EEF25004.1"/>
    </source>
</evidence>
<evidence type="ECO:0000256" key="1">
    <source>
        <dbReference type="SAM" id="MobiDB-lite"/>
    </source>
</evidence>
<keyword evidence="3" id="KW-1185">Reference proteome</keyword>
<dbReference type="AlphaFoldDB" id="B9TGL0"/>
<name>B9TGL0_RICCO</name>
<feature type="region of interest" description="Disordered" evidence="1">
    <location>
        <begin position="124"/>
        <end position="155"/>
    </location>
</feature>
<dbReference type="Proteomes" id="UP000008311">
    <property type="component" value="Unassembled WGS sequence"/>
</dbReference>
<gene>
    <name evidence="2" type="ORF">RCOM_1898320</name>
</gene>
<reference evidence="3" key="1">
    <citation type="journal article" date="2010" name="Nat. Biotechnol.">
        <title>Draft genome sequence of the oilseed species Ricinus communis.</title>
        <authorList>
            <person name="Chan A.P."/>
            <person name="Crabtree J."/>
            <person name="Zhao Q."/>
            <person name="Lorenzi H."/>
            <person name="Orvis J."/>
            <person name="Puiu D."/>
            <person name="Melake-Berhan A."/>
            <person name="Jones K.M."/>
            <person name="Redman J."/>
            <person name="Chen G."/>
            <person name="Cahoon E.B."/>
            <person name="Gedil M."/>
            <person name="Stanke M."/>
            <person name="Haas B.J."/>
            <person name="Wortman J.R."/>
            <person name="Fraser-Liggett C.M."/>
            <person name="Ravel J."/>
            <person name="Rabinowicz P.D."/>
        </authorList>
    </citation>
    <scope>NUCLEOTIDE SEQUENCE [LARGE SCALE GENOMIC DNA]</scope>
    <source>
        <strain evidence="3">cv. Hale</strain>
    </source>
</reference>
<evidence type="ECO:0000313" key="3">
    <source>
        <dbReference type="Proteomes" id="UP000008311"/>
    </source>
</evidence>
<accession>B9TGL0</accession>
<sequence>MREETEATQPIVEADQHDALLRQRGTGIRRRRRPAVDEAAAIDPHDHGQLRGRFRLRGTPHVHVQAVLGRRRAERRRVAGERQLHAVVAVRGRFAHAGPGGGRLRRAPAQVAHRRRGERDALPAGHALVDGPLDLAGVDGHDGAARGLGGPGEGS</sequence>
<feature type="compositionally biased region" description="Gly residues" evidence="1">
    <location>
        <begin position="146"/>
        <end position="155"/>
    </location>
</feature>
<dbReference type="InParanoid" id="B9TGL0"/>
<proteinExistence type="predicted"/>
<organism evidence="2 3">
    <name type="scientific">Ricinus communis</name>
    <name type="common">Castor bean</name>
    <dbReference type="NCBI Taxonomy" id="3988"/>
    <lineage>
        <taxon>Eukaryota</taxon>
        <taxon>Viridiplantae</taxon>
        <taxon>Streptophyta</taxon>
        <taxon>Embryophyta</taxon>
        <taxon>Tracheophyta</taxon>
        <taxon>Spermatophyta</taxon>
        <taxon>Magnoliopsida</taxon>
        <taxon>eudicotyledons</taxon>
        <taxon>Gunneridae</taxon>
        <taxon>Pentapetalae</taxon>
        <taxon>rosids</taxon>
        <taxon>fabids</taxon>
        <taxon>Malpighiales</taxon>
        <taxon>Euphorbiaceae</taxon>
        <taxon>Acalyphoideae</taxon>
        <taxon>Acalypheae</taxon>
        <taxon>Ricinus</taxon>
    </lineage>
</organism>
<dbReference type="EMBL" id="EQ980714">
    <property type="protein sequence ID" value="EEF25004.1"/>
    <property type="molecule type" value="Genomic_DNA"/>
</dbReference>
<protein>
    <submittedName>
        <fullName evidence="2">Uncharacterized protein</fullName>
    </submittedName>
</protein>